<evidence type="ECO:0000256" key="1">
    <source>
        <dbReference type="SAM" id="Phobius"/>
    </source>
</evidence>
<accession>A0A2H0TQB8</accession>
<dbReference type="Pfam" id="PF06961">
    <property type="entry name" value="DUF1294"/>
    <property type="match status" value="1"/>
</dbReference>
<gene>
    <name evidence="2" type="ORF">COU35_03485</name>
</gene>
<reference evidence="3" key="1">
    <citation type="submission" date="2017-09" db="EMBL/GenBank/DDBJ databases">
        <title>Depth-based differentiation of microbial function through sediment-hosted aquifers and enrichment of novel symbionts in the deep terrestrial subsurface.</title>
        <authorList>
            <person name="Probst A.J."/>
            <person name="Ladd B."/>
            <person name="Jarett J.K."/>
            <person name="Geller-Mcgrath D.E."/>
            <person name="Sieber C.M.K."/>
            <person name="Emerson J.B."/>
            <person name="Anantharaman K."/>
            <person name="Thomas B.C."/>
            <person name="Malmstrom R."/>
            <person name="Stieglmeier M."/>
            <person name="Klingl A."/>
            <person name="Woyke T."/>
            <person name="Ryan C.M."/>
            <person name="Banfield J.F."/>
        </authorList>
    </citation>
    <scope>NUCLEOTIDE SEQUENCE [LARGE SCALE GENOMIC DNA]</scope>
</reference>
<keyword evidence="1" id="KW-0812">Transmembrane</keyword>
<dbReference type="InterPro" id="IPR010718">
    <property type="entry name" value="DUF1294"/>
</dbReference>
<evidence type="ECO:0000313" key="2">
    <source>
        <dbReference type="EMBL" id="PIR74329.1"/>
    </source>
</evidence>
<evidence type="ECO:0000313" key="3">
    <source>
        <dbReference type="Proteomes" id="UP000230154"/>
    </source>
</evidence>
<keyword evidence="1" id="KW-1133">Transmembrane helix</keyword>
<dbReference type="GO" id="GO:0003676">
    <property type="term" value="F:nucleic acid binding"/>
    <property type="evidence" value="ECO:0007669"/>
    <property type="project" value="InterPro"/>
</dbReference>
<dbReference type="InterPro" id="IPR012156">
    <property type="entry name" value="Cold_shock_CspA"/>
</dbReference>
<organism evidence="2 3">
    <name type="scientific">Candidatus Magasanikbacteria bacterium CG10_big_fil_rev_8_21_14_0_10_47_10</name>
    <dbReference type="NCBI Taxonomy" id="1974652"/>
    <lineage>
        <taxon>Bacteria</taxon>
        <taxon>Candidatus Magasanikiibacteriota</taxon>
    </lineage>
</organism>
<keyword evidence="1" id="KW-0472">Membrane</keyword>
<dbReference type="Proteomes" id="UP000230154">
    <property type="component" value="Unassembled WGS sequence"/>
</dbReference>
<sequence>MFSVGLLTFLASYLAVINLFAFLSFGFDKARSRTGGRRVPEKTLLILALLGGSAGALLAMNQFRHKTKKMSFQAWLAVILAVQIFIVFQVIQ</sequence>
<comment type="caution">
    <text evidence="2">The sequence shown here is derived from an EMBL/GenBank/DDBJ whole genome shotgun (WGS) entry which is preliminary data.</text>
</comment>
<protein>
    <submittedName>
        <fullName evidence="2">DUF1294 domain-containing protein</fullName>
    </submittedName>
</protein>
<feature type="transmembrane region" description="Helical" evidence="1">
    <location>
        <begin position="6"/>
        <end position="27"/>
    </location>
</feature>
<dbReference type="EMBL" id="PFCB01000023">
    <property type="protein sequence ID" value="PIR74329.1"/>
    <property type="molecule type" value="Genomic_DNA"/>
</dbReference>
<dbReference type="PIRSF" id="PIRSF002599">
    <property type="entry name" value="Cold_shock_A"/>
    <property type="match status" value="1"/>
</dbReference>
<dbReference type="AlphaFoldDB" id="A0A2H0TQB8"/>
<name>A0A2H0TQB8_9BACT</name>
<proteinExistence type="predicted"/>
<feature type="transmembrane region" description="Helical" evidence="1">
    <location>
        <begin position="72"/>
        <end position="91"/>
    </location>
</feature>
<feature type="transmembrane region" description="Helical" evidence="1">
    <location>
        <begin position="39"/>
        <end position="60"/>
    </location>
</feature>